<proteinExistence type="predicted"/>
<sequence>MRGVTLYFMYLFFLLLGGGQYLHAETSPKMIISESPSFDLVKKHQVKVKKAEAGSVLIEEADADLDEELHSADNSIKDLTAGKSLLANWYLTFSRQVHYKDNSKQFNFFAPYYGHDNPIYLEIGVFRI</sequence>
<accession>A0A3E0ERQ4</accession>
<gene>
    <name evidence="1" type="ORF">C8P67_10240</name>
</gene>
<comment type="caution">
    <text evidence="1">The sequence shown here is derived from an EMBL/GenBank/DDBJ whole genome shotgun (WGS) entry which is preliminary data.</text>
</comment>
<dbReference type="EMBL" id="QUNI01000002">
    <property type="protein sequence ID" value="REH00796.1"/>
    <property type="molecule type" value="Genomic_DNA"/>
</dbReference>
<evidence type="ECO:0000313" key="2">
    <source>
        <dbReference type="Proteomes" id="UP000257136"/>
    </source>
</evidence>
<dbReference type="Proteomes" id="UP000257136">
    <property type="component" value="Unassembled WGS sequence"/>
</dbReference>
<reference evidence="1 2" key="1">
    <citation type="submission" date="2018-08" db="EMBL/GenBank/DDBJ databases">
        <title>Genomic Encyclopedia of Archaeal and Bacterial Type Strains, Phase II (KMG-II): from individual species to whole genera.</title>
        <authorList>
            <person name="Goeker M."/>
        </authorList>
    </citation>
    <scope>NUCLEOTIDE SEQUENCE [LARGE SCALE GENOMIC DNA]</scope>
    <source>
        <strain evidence="1 2">DSM 100880</strain>
    </source>
</reference>
<protein>
    <submittedName>
        <fullName evidence="1">Uncharacterized protein</fullName>
    </submittedName>
</protein>
<name>A0A3E0ERQ4_9FLAO</name>
<organism evidence="1 2">
    <name type="scientific">Flavobacterium aquicola</name>
    <dbReference type="NCBI Taxonomy" id="1682742"/>
    <lineage>
        <taxon>Bacteria</taxon>
        <taxon>Pseudomonadati</taxon>
        <taxon>Bacteroidota</taxon>
        <taxon>Flavobacteriia</taxon>
        <taxon>Flavobacteriales</taxon>
        <taxon>Flavobacteriaceae</taxon>
        <taxon>Flavobacterium</taxon>
    </lineage>
</organism>
<keyword evidence="2" id="KW-1185">Reference proteome</keyword>
<dbReference type="AlphaFoldDB" id="A0A3E0ERQ4"/>
<evidence type="ECO:0000313" key="1">
    <source>
        <dbReference type="EMBL" id="REH00796.1"/>
    </source>
</evidence>